<dbReference type="Gene3D" id="1.10.10.10">
    <property type="entry name" value="Winged helix-like DNA-binding domain superfamily/Winged helix DNA-binding domain"/>
    <property type="match status" value="1"/>
</dbReference>
<dbReference type="InterPro" id="IPR033532">
    <property type="entry name" value="AraR_ligand_bind_dom"/>
</dbReference>
<dbReference type="SMART" id="SM00345">
    <property type="entry name" value="HTH_GNTR"/>
    <property type="match status" value="1"/>
</dbReference>
<evidence type="ECO:0000256" key="2">
    <source>
        <dbReference type="ARBA" id="ARBA00023125"/>
    </source>
</evidence>
<dbReference type="EMBL" id="MOXJ01000029">
    <property type="protein sequence ID" value="PDO09728.1"/>
    <property type="molecule type" value="Genomic_DNA"/>
</dbReference>
<evidence type="ECO:0000313" key="5">
    <source>
        <dbReference type="EMBL" id="PDO09728.1"/>
    </source>
</evidence>
<dbReference type="InterPro" id="IPR036390">
    <property type="entry name" value="WH_DNA-bd_sf"/>
</dbReference>
<evidence type="ECO:0000256" key="3">
    <source>
        <dbReference type="ARBA" id="ARBA00023163"/>
    </source>
</evidence>
<keyword evidence="2" id="KW-0238">DNA-binding</keyword>
<dbReference type="GO" id="GO:0003700">
    <property type="term" value="F:DNA-binding transcription factor activity"/>
    <property type="evidence" value="ECO:0007669"/>
    <property type="project" value="InterPro"/>
</dbReference>
<comment type="caution">
    <text evidence="5">The sequence shown here is derived from an EMBL/GenBank/DDBJ whole genome shotgun (WGS) entry which is preliminary data.</text>
</comment>
<dbReference type="InterPro" id="IPR028082">
    <property type="entry name" value="Peripla_BP_I"/>
</dbReference>
<evidence type="ECO:0000259" key="4">
    <source>
        <dbReference type="PROSITE" id="PS50949"/>
    </source>
</evidence>
<protein>
    <submittedName>
        <fullName evidence="5">GntR family transcriptional regulator</fullName>
    </submittedName>
</protein>
<keyword evidence="1" id="KW-0805">Transcription regulation</keyword>
<sequence>MTLPKYVQIKRHLLSQIASGDLRADERMPSETELSGQFGVSRQTVRQALAELEHEGWLYRIQGKGTFVRGGTGVAAAGARTVGIVTTYISDYIFPAIIRGAEAVLRERGYGMMLASTDNDRNKERECLKRLSAYPLRGMIVEPTRSAEGRREITWYLELERKGVPYVMIHESYPELGCPVVKVDDEFGAFLATEHLVRLGHRRVAGMFKTDDLQGVYRLKGYLRALRQNGIAPDPDFVVRFESGDRSETPRRQAYEWLRKDAGARPTAIVCYNDEAALEVLEAVRACGMRVPDDLSVVGFDDSALAVASDVKLTTVAHPKEELGKTAAELLIRLMERPASAEPAADIGRPLREDEPLSVTFRPELVVRASTAPPPSGG</sequence>
<dbReference type="FunFam" id="1.10.10.10:FF:000079">
    <property type="entry name" value="GntR family transcriptional regulator"/>
    <property type="match status" value="1"/>
</dbReference>
<dbReference type="GO" id="GO:0000976">
    <property type="term" value="F:transcription cis-regulatory region binding"/>
    <property type="evidence" value="ECO:0007669"/>
    <property type="project" value="TreeGrafter"/>
</dbReference>
<dbReference type="InterPro" id="IPR000524">
    <property type="entry name" value="Tscrpt_reg_HTH_GntR"/>
</dbReference>
<dbReference type="SUPFAM" id="SSF53822">
    <property type="entry name" value="Periplasmic binding protein-like I"/>
    <property type="match status" value="1"/>
</dbReference>
<feature type="domain" description="HTH gntR-type" evidence="4">
    <location>
        <begin position="3"/>
        <end position="71"/>
    </location>
</feature>
<dbReference type="SUPFAM" id="SSF46785">
    <property type="entry name" value="Winged helix' DNA-binding domain"/>
    <property type="match status" value="1"/>
</dbReference>
<proteinExistence type="predicted"/>
<dbReference type="PANTHER" id="PTHR30146">
    <property type="entry name" value="LACI-RELATED TRANSCRIPTIONAL REPRESSOR"/>
    <property type="match status" value="1"/>
</dbReference>
<dbReference type="AlphaFoldDB" id="A0A2A6DXD7"/>
<dbReference type="CDD" id="cd01541">
    <property type="entry name" value="PBP1_AraR"/>
    <property type="match status" value="1"/>
</dbReference>
<gene>
    <name evidence="5" type="ORF">BLM47_10930</name>
</gene>
<dbReference type="InterPro" id="IPR046335">
    <property type="entry name" value="LacI/GalR-like_sensor"/>
</dbReference>
<evidence type="ECO:0000313" key="6">
    <source>
        <dbReference type="Proteomes" id="UP000243688"/>
    </source>
</evidence>
<dbReference type="Pfam" id="PF13377">
    <property type="entry name" value="Peripla_BP_3"/>
    <property type="match status" value="1"/>
</dbReference>
<reference evidence="5 6" key="1">
    <citation type="submission" date="2016-12" db="EMBL/GenBank/DDBJ databases">
        <title>Candidatus Reconcilibacillus cellulovorans genome.</title>
        <authorList>
            <person name="Kolinko S."/>
            <person name="Wu Y.-W."/>
            <person name="Tachea F."/>
            <person name="Denzel E."/>
            <person name="Hiras J."/>
            <person name="Baecker N."/>
            <person name="Chan L.J."/>
            <person name="Eichorst S.A."/>
            <person name="Frey D."/>
            <person name="Adams P.D."/>
            <person name="Pray T."/>
            <person name="Tanjore D."/>
            <person name="Petzold C.J."/>
            <person name="Gladden J.M."/>
            <person name="Simmons B.A."/>
            <person name="Singer S.W."/>
        </authorList>
    </citation>
    <scope>NUCLEOTIDE SEQUENCE [LARGE SCALE GENOMIC DNA]</scope>
    <source>
        <strain evidence="5">JTherm</strain>
    </source>
</reference>
<keyword evidence="3" id="KW-0804">Transcription</keyword>
<dbReference type="InterPro" id="IPR036388">
    <property type="entry name" value="WH-like_DNA-bd_sf"/>
</dbReference>
<dbReference type="PRINTS" id="PR00035">
    <property type="entry name" value="HTHGNTR"/>
</dbReference>
<name>A0A2A6DXD7_9BACL</name>
<dbReference type="Proteomes" id="UP000243688">
    <property type="component" value="Unassembled WGS sequence"/>
</dbReference>
<dbReference type="PANTHER" id="PTHR30146:SF150">
    <property type="entry name" value="ARABINOSE METABOLISM TRANSCRIPTIONAL REPRESSOR"/>
    <property type="match status" value="1"/>
</dbReference>
<dbReference type="CDD" id="cd07377">
    <property type="entry name" value="WHTH_GntR"/>
    <property type="match status" value="1"/>
</dbReference>
<dbReference type="PROSITE" id="PS50949">
    <property type="entry name" value="HTH_GNTR"/>
    <property type="match status" value="1"/>
</dbReference>
<dbReference type="Gene3D" id="3.40.50.2300">
    <property type="match status" value="2"/>
</dbReference>
<evidence type="ECO:0000256" key="1">
    <source>
        <dbReference type="ARBA" id="ARBA00023015"/>
    </source>
</evidence>
<accession>A0A2A6DXD7</accession>
<dbReference type="Pfam" id="PF00392">
    <property type="entry name" value="GntR"/>
    <property type="match status" value="1"/>
</dbReference>
<organism evidence="5 6">
    <name type="scientific">Candidatus Reconcilbacillus cellulovorans</name>
    <dbReference type="NCBI Taxonomy" id="1906605"/>
    <lineage>
        <taxon>Bacteria</taxon>
        <taxon>Bacillati</taxon>
        <taxon>Bacillota</taxon>
        <taxon>Bacilli</taxon>
        <taxon>Bacillales</taxon>
        <taxon>Paenibacillaceae</taxon>
        <taxon>Candidatus Reconcilbacillus</taxon>
    </lineage>
</organism>